<dbReference type="InterPro" id="IPR044135">
    <property type="entry name" value="Met-tRNA-FMT_C"/>
</dbReference>
<dbReference type="Pfam" id="PF02911">
    <property type="entry name" value="Formyl_trans_C"/>
    <property type="match status" value="1"/>
</dbReference>
<dbReference type="Gene3D" id="3.40.50.12230">
    <property type="match status" value="1"/>
</dbReference>
<dbReference type="EC" id="2.1.2.9" evidence="2 5"/>
<dbReference type="RefSeq" id="WP_318702615.1">
    <property type="nucleotide sequence ID" value="NZ_CALWMU010000059.1"/>
</dbReference>
<dbReference type="HAMAP" id="MF_00182">
    <property type="entry name" value="Formyl_trans"/>
    <property type="match status" value="1"/>
</dbReference>
<feature type="binding site" evidence="5">
    <location>
        <begin position="109"/>
        <end position="112"/>
    </location>
    <ligand>
        <name>(6S)-5,6,7,8-tetrahydrofolate</name>
        <dbReference type="ChEBI" id="CHEBI:57453"/>
    </ligand>
</feature>
<organism evidence="8 9">
    <name type="scientific">Candidatus Acetatifactor stercoripullorum</name>
    <dbReference type="NCBI Taxonomy" id="2838414"/>
    <lineage>
        <taxon>Bacteria</taxon>
        <taxon>Bacillati</taxon>
        <taxon>Bacillota</taxon>
        <taxon>Clostridia</taxon>
        <taxon>Lachnospirales</taxon>
        <taxon>Lachnospiraceae</taxon>
        <taxon>Acetatifactor</taxon>
    </lineage>
</organism>
<dbReference type="FunFam" id="3.40.50.12230:FF:000001">
    <property type="entry name" value="Methionyl-tRNA formyltransferase"/>
    <property type="match status" value="1"/>
</dbReference>
<dbReference type="Proteomes" id="UP000824265">
    <property type="component" value="Unassembled WGS sequence"/>
</dbReference>
<dbReference type="Pfam" id="PF00551">
    <property type="entry name" value="Formyl_trans_N"/>
    <property type="match status" value="1"/>
</dbReference>
<protein>
    <recommendedName>
        <fullName evidence="2 5">Methionyl-tRNA formyltransferase</fullName>
        <ecNumber evidence="2 5">2.1.2.9</ecNumber>
    </recommendedName>
</protein>
<keyword evidence="4 5" id="KW-0648">Protein biosynthesis</keyword>
<evidence type="ECO:0000259" key="7">
    <source>
        <dbReference type="Pfam" id="PF02911"/>
    </source>
</evidence>
<dbReference type="PANTHER" id="PTHR11138:SF5">
    <property type="entry name" value="METHIONYL-TRNA FORMYLTRANSFERASE, MITOCHONDRIAL"/>
    <property type="match status" value="1"/>
</dbReference>
<dbReference type="GO" id="GO:0004479">
    <property type="term" value="F:methionyl-tRNA formyltransferase activity"/>
    <property type="evidence" value="ECO:0007669"/>
    <property type="project" value="UniProtKB-UniRule"/>
</dbReference>
<evidence type="ECO:0000259" key="6">
    <source>
        <dbReference type="Pfam" id="PF00551"/>
    </source>
</evidence>
<evidence type="ECO:0000256" key="5">
    <source>
        <dbReference type="HAMAP-Rule" id="MF_00182"/>
    </source>
</evidence>
<proteinExistence type="inferred from homology"/>
<feature type="domain" description="Formyl transferase N-terminal" evidence="6">
    <location>
        <begin position="1"/>
        <end position="180"/>
    </location>
</feature>
<comment type="function">
    <text evidence="5">Attaches a formyl group to the free amino group of methionyl-tRNA(fMet). The formyl group appears to play a dual role in the initiator identity of N-formylmethionyl-tRNA by promoting its recognition by IF2 and preventing the misappropriation of this tRNA by the elongation apparatus.</text>
</comment>
<dbReference type="AlphaFoldDB" id="A0A9D1UC86"/>
<dbReference type="SUPFAM" id="SSF50486">
    <property type="entry name" value="FMT C-terminal domain-like"/>
    <property type="match status" value="1"/>
</dbReference>
<dbReference type="PROSITE" id="PS00373">
    <property type="entry name" value="GART"/>
    <property type="match status" value="1"/>
</dbReference>
<evidence type="ECO:0000256" key="1">
    <source>
        <dbReference type="ARBA" id="ARBA00010699"/>
    </source>
</evidence>
<dbReference type="InterPro" id="IPR011034">
    <property type="entry name" value="Formyl_transferase-like_C_sf"/>
</dbReference>
<evidence type="ECO:0000256" key="2">
    <source>
        <dbReference type="ARBA" id="ARBA00012261"/>
    </source>
</evidence>
<dbReference type="InterPro" id="IPR041711">
    <property type="entry name" value="Met-tRNA-FMT_N"/>
</dbReference>
<dbReference type="InterPro" id="IPR036477">
    <property type="entry name" value="Formyl_transf_N_sf"/>
</dbReference>
<dbReference type="SUPFAM" id="SSF53328">
    <property type="entry name" value="Formyltransferase"/>
    <property type="match status" value="1"/>
</dbReference>
<dbReference type="InterPro" id="IPR005793">
    <property type="entry name" value="Formyl_trans_C"/>
</dbReference>
<dbReference type="NCBIfam" id="TIGR00460">
    <property type="entry name" value="fmt"/>
    <property type="match status" value="1"/>
</dbReference>
<dbReference type="CDD" id="cd08704">
    <property type="entry name" value="Met_tRNA_FMT_C"/>
    <property type="match status" value="1"/>
</dbReference>
<dbReference type="InterPro" id="IPR002376">
    <property type="entry name" value="Formyl_transf_N"/>
</dbReference>
<evidence type="ECO:0000313" key="8">
    <source>
        <dbReference type="EMBL" id="HIW81943.1"/>
    </source>
</evidence>
<dbReference type="PANTHER" id="PTHR11138">
    <property type="entry name" value="METHIONYL-TRNA FORMYLTRANSFERASE"/>
    <property type="match status" value="1"/>
</dbReference>
<dbReference type="InterPro" id="IPR001555">
    <property type="entry name" value="GART_AS"/>
</dbReference>
<evidence type="ECO:0000256" key="3">
    <source>
        <dbReference type="ARBA" id="ARBA00022679"/>
    </source>
</evidence>
<evidence type="ECO:0000256" key="4">
    <source>
        <dbReference type="ARBA" id="ARBA00022917"/>
    </source>
</evidence>
<gene>
    <name evidence="5 8" type="primary">fmt</name>
    <name evidence="8" type="ORF">H9742_10595</name>
</gene>
<name>A0A9D1UC86_9FIRM</name>
<dbReference type="GO" id="GO:0005829">
    <property type="term" value="C:cytosol"/>
    <property type="evidence" value="ECO:0007669"/>
    <property type="project" value="TreeGrafter"/>
</dbReference>
<dbReference type="EMBL" id="DXGH01000057">
    <property type="protein sequence ID" value="HIW81943.1"/>
    <property type="molecule type" value="Genomic_DNA"/>
</dbReference>
<keyword evidence="3 5" id="KW-0808">Transferase</keyword>
<reference evidence="8" key="2">
    <citation type="submission" date="2021-04" db="EMBL/GenBank/DDBJ databases">
        <authorList>
            <person name="Gilroy R."/>
        </authorList>
    </citation>
    <scope>NUCLEOTIDE SEQUENCE</scope>
    <source>
        <strain evidence="8">CHK195-6426</strain>
    </source>
</reference>
<accession>A0A9D1UC86</accession>
<reference evidence="8" key="1">
    <citation type="journal article" date="2021" name="PeerJ">
        <title>Extensive microbial diversity within the chicken gut microbiome revealed by metagenomics and culture.</title>
        <authorList>
            <person name="Gilroy R."/>
            <person name="Ravi A."/>
            <person name="Getino M."/>
            <person name="Pursley I."/>
            <person name="Horton D.L."/>
            <person name="Alikhan N.F."/>
            <person name="Baker D."/>
            <person name="Gharbi K."/>
            <person name="Hall N."/>
            <person name="Watson M."/>
            <person name="Adriaenssens E.M."/>
            <person name="Foster-Nyarko E."/>
            <person name="Jarju S."/>
            <person name="Secka A."/>
            <person name="Antonio M."/>
            <person name="Oren A."/>
            <person name="Chaudhuri R.R."/>
            <person name="La Ragione R."/>
            <person name="Hildebrand F."/>
            <person name="Pallen M.J."/>
        </authorList>
    </citation>
    <scope>NUCLEOTIDE SEQUENCE</scope>
    <source>
        <strain evidence="8">CHK195-6426</strain>
    </source>
</reference>
<dbReference type="CDD" id="cd08646">
    <property type="entry name" value="FMT_core_Met-tRNA-FMT_N"/>
    <property type="match status" value="1"/>
</dbReference>
<sequence>MKIVFMGTPDFAAQALEALIEAGHEVAAVVTQPDKPRGRSGELKFSPVKECALRHGIFVFQPERIKRPEAVETLKSFAADIFIVAAYGQILSQEILDMPQFGCVNIHASLLPKYRGASPIQHAIIRGEKTTGITIMQMDAGVDTGDMLYQRELPISHEDTFETLHDKLKVLGGEAVVQALDLLEKGELFPKKQAEEESSYAPLIDKKMGCIDFGKSACEIDRLIRGMTPWPSAYTFYHGKQLKIWKAIPKGPDGAFQGSDSASREPGGAAYAPGEIVKVEKDHISVATGQGFLEVYELQLEGKKRMQARDFLLGVRMKPGERLGQE</sequence>
<comment type="catalytic activity">
    <reaction evidence="5">
        <text>L-methionyl-tRNA(fMet) + (6R)-10-formyltetrahydrofolate = N-formyl-L-methionyl-tRNA(fMet) + (6S)-5,6,7,8-tetrahydrofolate + H(+)</text>
        <dbReference type="Rhea" id="RHEA:24380"/>
        <dbReference type="Rhea" id="RHEA-COMP:9952"/>
        <dbReference type="Rhea" id="RHEA-COMP:9953"/>
        <dbReference type="ChEBI" id="CHEBI:15378"/>
        <dbReference type="ChEBI" id="CHEBI:57453"/>
        <dbReference type="ChEBI" id="CHEBI:78530"/>
        <dbReference type="ChEBI" id="CHEBI:78844"/>
        <dbReference type="ChEBI" id="CHEBI:195366"/>
        <dbReference type="EC" id="2.1.2.9"/>
    </reaction>
</comment>
<dbReference type="InterPro" id="IPR005794">
    <property type="entry name" value="Fmt"/>
</dbReference>
<comment type="caution">
    <text evidence="8">The sequence shown here is derived from an EMBL/GenBank/DDBJ whole genome shotgun (WGS) entry which is preliminary data.</text>
</comment>
<feature type="domain" description="Formyl transferase C-terminal" evidence="7">
    <location>
        <begin position="204"/>
        <end position="314"/>
    </location>
</feature>
<evidence type="ECO:0000313" key="9">
    <source>
        <dbReference type="Proteomes" id="UP000824265"/>
    </source>
</evidence>
<comment type="similarity">
    <text evidence="1 5">Belongs to the Fmt family.</text>
</comment>